<dbReference type="Gene3D" id="3.80.10.10">
    <property type="entry name" value="Ribonuclease Inhibitor"/>
    <property type="match status" value="2"/>
</dbReference>
<name>A0AAN9SMY0_PSOTE</name>
<feature type="domain" description="Disease resistance protein RPS4B/Roq1-like leucine-rich repeats" evidence="2">
    <location>
        <begin position="208"/>
        <end position="299"/>
    </location>
</feature>
<dbReference type="PANTHER" id="PTHR11017:SF243">
    <property type="entry name" value="ADP-RIBOSYL CYCLASE_CYCLIC ADP-RIBOSE HYDROLASE"/>
    <property type="match status" value="1"/>
</dbReference>
<dbReference type="Proteomes" id="UP001386955">
    <property type="component" value="Unassembled WGS sequence"/>
</dbReference>
<dbReference type="InterPro" id="IPR058546">
    <property type="entry name" value="RPS4B/Roq1-like_LRR"/>
</dbReference>
<dbReference type="InterPro" id="IPR044974">
    <property type="entry name" value="Disease_R_plants"/>
</dbReference>
<dbReference type="Pfam" id="PF23286">
    <property type="entry name" value="LRR_13"/>
    <property type="match status" value="1"/>
</dbReference>
<accession>A0AAN9SMY0</accession>
<dbReference type="PANTHER" id="PTHR11017">
    <property type="entry name" value="LEUCINE-RICH REPEAT-CONTAINING PROTEIN"/>
    <property type="match status" value="1"/>
</dbReference>
<evidence type="ECO:0000313" key="4">
    <source>
        <dbReference type="Proteomes" id="UP001386955"/>
    </source>
</evidence>
<dbReference type="GO" id="GO:0006952">
    <property type="term" value="P:defense response"/>
    <property type="evidence" value="ECO:0007669"/>
    <property type="project" value="InterPro"/>
</dbReference>
<sequence>MTNVRFLKIYREHHYRGRVERFNVYLDNGLESLSHKLRYLWWEGFWLESLPFNFCPEQLVELCIPGSKLKMLWDGVQNVVNLKRIDLEGSRDLIKLPDLSKAEKLESICVCYCESLHLLHPSVSSLPKLTYLCLSYCREIKSIDVHSKSLRNLILNECSSLNELSVTSKEMTMLNLSNTPICTLPSTISQNKKLACLWLNGCNFIDKLSLQTLLHNIGHFSSLEFLGLEETNIESLPTSIKSLSSLTCIELSNCRKLVSLPELPPSLRELELQYCTKLMSLTKFPPSLEQVDASNCTCLEENFTQQLVLQHMLQSHITYLEQQYSKGYHEDYSFYLFPGEHVTKECRFHSVGSSITIPHLPLPSHICGFIYCVILPKGLFKYLIVRIVSYIYQDGEKVGFGPRFLFGKDFNSDHLMLYYEKKLDALNCNLPFKFEFSLKNGLEPHDDGIKECGVFPVYKLESGYKVLVSGNTKIFDMESTIQISLSQTSEQLNWS</sequence>
<dbReference type="AlphaFoldDB" id="A0AAN9SMY0"/>
<comment type="caution">
    <text evidence="3">The sequence shown here is derived from an EMBL/GenBank/DDBJ whole genome shotgun (WGS) entry which is preliminary data.</text>
</comment>
<dbReference type="InterPro" id="IPR032675">
    <property type="entry name" value="LRR_dom_sf"/>
</dbReference>
<gene>
    <name evidence="3" type="ORF">VNO78_12398</name>
</gene>
<proteinExistence type="predicted"/>
<evidence type="ECO:0000313" key="3">
    <source>
        <dbReference type="EMBL" id="KAK7401084.1"/>
    </source>
</evidence>
<evidence type="ECO:0000259" key="2">
    <source>
        <dbReference type="Pfam" id="PF23286"/>
    </source>
</evidence>
<reference evidence="3 4" key="1">
    <citation type="submission" date="2024-01" db="EMBL/GenBank/DDBJ databases">
        <title>The genomes of 5 underutilized Papilionoideae crops provide insights into root nodulation and disease resistanc.</title>
        <authorList>
            <person name="Jiang F."/>
        </authorList>
    </citation>
    <scope>NUCLEOTIDE SEQUENCE [LARGE SCALE GENOMIC DNA]</scope>
    <source>
        <strain evidence="3">DUOXIRENSHENG_FW03</strain>
        <tissue evidence="3">Leaves</tissue>
    </source>
</reference>
<organism evidence="3 4">
    <name type="scientific">Psophocarpus tetragonolobus</name>
    <name type="common">Winged bean</name>
    <name type="synonym">Dolichos tetragonolobus</name>
    <dbReference type="NCBI Taxonomy" id="3891"/>
    <lineage>
        <taxon>Eukaryota</taxon>
        <taxon>Viridiplantae</taxon>
        <taxon>Streptophyta</taxon>
        <taxon>Embryophyta</taxon>
        <taxon>Tracheophyta</taxon>
        <taxon>Spermatophyta</taxon>
        <taxon>Magnoliopsida</taxon>
        <taxon>eudicotyledons</taxon>
        <taxon>Gunneridae</taxon>
        <taxon>Pentapetalae</taxon>
        <taxon>rosids</taxon>
        <taxon>fabids</taxon>
        <taxon>Fabales</taxon>
        <taxon>Fabaceae</taxon>
        <taxon>Papilionoideae</taxon>
        <taxon>50 kb inversion clade</taxon>
        <taxon>NPAAA clade</taxon>
        <taxon>indigoferoid/millettioid clade</taxon>
        <taxon>Phaseoleae</taxon>
        <taxon>Psophocarpus</taxon>
    </lineage>
</organism>
<protein>
    <recommendedName>
        <fullName evidence="2">Disease resistance protein RPS4B/Roq1-like leucine-rich repeats domain-containing protein</fullName>
    </recommendedName>
</protein>
<dbReference type="EMBL" id="JAYMYS010000003">
    <property type="protein sequence ID" value="KAK7401084.1"/>
    <property type="molecule type" value="Genomic_DNA"/>
</dbReference>
<keyword evidence="1" id="KW-0611">Plant defense</keyword>
<keyword evidence="4" id="KW-1185">Reference proteome</keyword>
<dbReference type="SUPFAM" id="SSF52058">
    <property type="entry name" value="L domain-like"/>
    <property type="match status" value="1"/>
</dbReference>
<evidence type="ECO:0000256" key="1">
    <source>
        <dbReference type="ARBA" id="ARBA00022821"/>
    </source>
</evidence>